<dbReference type="PANTHER" id="PTHR12144:SF0">
    <property type="entry name" value="NEGATIVE ELONGATION FACTOR C_D"/>
    <property type="match status" value="1"/>
</dbReference>
<evidence type="ECO:0000313" key="7">
    <source>
        <dbReference type="EMBL" id="KAJ2792432.1"/>
    </source>
</evidence>
<comment type="subcellular location">
    <subcellularLocation>
        <location evidence="1">Nucleus</location>
    </subcellularLocation>
</comment>
<evidence type="ECO:0000313" key="8">
    <source>
        <dbReference type="Proteomes" id="UP001140094"/>
    </source>
</evidence>
<accession>A0A9W8LQV9</accession>
<evidence type="ECO:0000256" key="2">
    <source>
        <dbReference type="ARBA" id="ARBA00005726"/>
    </source>
</evidence>
<evidence type="ECO:0000256" key="1">
    <source>
        <dbReference type="ARBA" id="ARBA00004123"/>
    </source>
</evidence>
<dbReference type="InterPro" id="IPR006942">
    <property type="entry name" value="TH1"/>
</dbReference>
<comment type="similarity">
    <text evidence="2">Belongs to the NELF-D family.</text>
</comment>
<evidence type="ECO:0000256" key="6">
    <source>
        <dbReference type="ARBA" id="ARBA00023242"/>
    </source>
</evidence>
<feature type="non-terminal residue" evidence="7">
    <location>
        <position position="448"/>
    </location>
</feature>
<reference evidence="7" key="1">
    <citation type="submission" date="2022-07" db="EMBL/GenBank/DDBJ databases">
        <title>Phylogenomic reconstructions and comparative analyses of Kickxellomycotina fungi.</title>
        <authorList>
            <person name="Reynolds N.K."/>
            <person name="Stajich J.E."/>
            <person name="Barry K."/>
            <person name="Grigoriev I.V."/>
            <person name="Crous P."/>
            <person name="Smith M.E."/>
        </authorList>
    </citation>
    <scope>NUCLEOTIDE SEQUENCE</scope>
    <source>
        <strain evidence="7">NRRL 1565</strain>
    </source>
</reference>
<keyword evidence="5" id="KW-0804">Transcription</keyword>
<keyword evidence="6" id="KW-0539">Nucleus</keyword>
<dbReference type="EMBL" id="JANBUO010003159">
    <property type="protein sequence ID" value="KAJ2792432.1"/>
    <property type="molecule type" value="Genomic_DNA"/>
</dbReference>
<keyword evidence="8" id="KW-1185">Reference proteome</keyword>
<dbReference type="Proteomes" id="UP001140094">
    <property type="component" value="Unassembled WGS sequence"/>
</dbReference>
<dbReference type="GO" id="GO:0034244">
    <property type="term" value="P:negative regulation of transcription elongation by RNA polymerase II"/>
    <property type="evidence" value="ECO:0007669"/>
    <property type="project" value="TreeGrafter"/>
</dbReference>
<name>A0A9W8LQV9_9FUNG</name>
<evidence type="ECO:0000256" key="3">
    <source>
        <dbReference type="ARBA" id="ARBA00022491"/>
    </source>
</evidence>
<evidence type="ECO:0000256" key="5">
    <source>
        <dbReference type="ARBA" id="ARBA00023163"/>
    </source>
</evidence>
<dbReference type="PANTHER" id="PTHR12144">
    <property type="entry name" value="NEGATIVE ELONGATION FACTOR D"/>
    <property type="match status" value="1"/>
</dbReference>
<dbReference type="GO" id="GO:0003723">
    <property type="term" value="F:RNA binding"/>
    <property type="evidence" value="ECO:0007669"/>
    <property type="project" value="TreeGrafter"/>
</dbReference>
<keyword evidence="4" id="KW-0805">Transcription regulation</keyword>
<gene>
    <name evidence="7" type="ORF">H4R20_006748</name>
</gene>
<sequence>MISASLQHIADQGHQAEMTSLNSAALHTHVFYSLLVECFEKISPANEENIEARMEELVGTVCRREQTYLVAQYVLRNVQDRLGIRAVGLQRIEQKLETYMLENYNRPLLPIHIQILLSGFVAGGDDKIANAVASIIQGAYAAPGDVVALYNAYYGALASGRPMPPVNILRSEYVLKPILEQAFGCLWSTELRNQRPELVGKLIWLMAYASLSTGGAMDDKEKEQLQDLISQMKKIRKELPFHPIQTYLYQAIPKVLGWISVPVLARVVLLWIQDVITYDSFTYYNMYFHSSEVPVPLLLLEEIAYRHPLLKPLVFAAYRGSFESRVPGFAPEKQLRLQKVVINRIAVLVQLDYAGPVLNYFESVKDSVDKTVMVYFLHRTLAQFEGPYPAQFYEPMLEITEHALDGVKVANEKEKDCICEFLGAVDSEKARSLLAALSTETATETPTA</sequence>
<proteinExistence type="inferred from homology"/>
<keyword evidence="3" id="KW-0678">Repressor</keyword>
<dbReference type="AlphaFoldDB" id="A0A9W8LQV9"/>
<dbReference type="OrthoDB" id="511287at2759"/>
<dbReference type="Pfam" id="PF04858">
    <property type="entry name" value="TH1"/>
    <property type="match status" value="1"/>
</dbReference>
<organism evidence="7 8">
    <name type="scientific">Coemansia guatemalensis</name>
    <dbReference type="NCBI Taxonomy" id="2761395"/>
    <lineage>
        <taxon>Eukaryota</taxon>
        <taxon>Fungi</taxon>
        <taxon>Fungi incertae sedis</taxon>
        <taxon>Zoopagomycota</taxon>
        <taxon>Kickxellomycotina</taxon>
        <taxon>Kickxellomycetes</taxon>
        <taxon>Kickxellales</taxon>
        <taxon>Kickxellaceae</taxon>
        <taxon>Coemansia</taxon>
    </lineage>
</organism>
<protein>
    <submittedName>
        <fullName evidence="7">Uncharacterized protein</fullName>
    </submittedName>
</protein>
<dbReference type="GO" id="GO:0032021">
    <property type="term" value="C:NELF complex"/>
    <property type="evidence" value="ECO:0007669"/>
    <property type="project" value="TreeGrafter"/>
</dbReference>
<comment type="caution">
    <text evidence="7">The sequence shown here is derived from an EMBL/GenBank/DDBJ whole genome shotgun (WGS) entry which is preliminary data.</text>
</comment>
<evidence type="ECO:0000256" key="4">
    <source>
        <dbReference type="ARBA" id="ARBA00023015"/>
    </source>
</evidence>